<dbReference type="RefSeq" id="WP_267301708.1">
    <property type="nucleotide sequence ID" value="NZ_JAOQJZ010000013.1"/>
</dbReference>
<dbReference type="Proteomes" id="UP001208131">
    <property type="component" value="Unassembled WGS sequence"/>
</dbReference>
<gene>
    <name evidence="1" type="ORF">OCV57_11710</name>
</gene>
<organism evidence="1 2">
    <name type="scientific">Hominimerdicola aceti</name>
    <dbReference type="NCBI Taxonomy" id="2981726"/>
    <lineage>
        <taxon>Bacteria</taxon>
        <taxon>Bacillati</taxon>
        <taxon>Bacillota</taxon>
        <taxon>Clostridia</taxon>
        <taxon>Eubacteriales</taxon>
        <taxon>Oscillospiraceae</taxon>
        <taxon>Hominimerdicola</taxon>
    </lineage>
</organism>
<proteinExistence type="predicted"/>
<comment type="caution">
    <text evidence="1">The sequence shown here is derived from an EMBL/GenBank/DDBJ whole genome shotgun (WGS) entry which is preliminary data.</text>
</comment>
<dbReference type="EMBL" id="JAOQJZ010000013">
    <property type="protein sequence ID" value="MCU6706587.1"/>
    <property type="molecule type" value="Genomic_DNA"/>
</dbReference>
<sequence>MSISRDNTPELQRDDFTEYIYDVTCFGDPINPENAEDVASGISRAMELEARPVLLEGVAAMLTQLGVACAADDIEPMLTEVKRRYKEILGFPCPRTVQEWIKGTMPGVTNRRNHYDLCYALEMDFQQTAVFFQKHYLTMPFNVKSSVDAVFMYALYHKKSYSAVTELLEKSKGFVSQENAHTSTSQIISMILDIDDDEKFLRYLSEHCYNNEQQFQLARSIISEEIETVRSILLRYEADRILSPERLGSLTIEALLGVKYQGSSKKSKDRKLPKRFTESLPNDVTLGKIIKGDVASYDLLRKTLMLLKFYNFYYEAENTDPNTIGGNLMDFYEELNGVLISCGFAQLYVRHPFDCLLLYCANSYDPIDTLYCVIQNGRN</sequence>
<reference evidence="1 2" key="1">
    <citation type="journal article" date="2021" name="ISME Commun">
        <title>Automated analysis of genomic sequences facilitates high-throughput and comprehensive description of bacteria.</title>
        <authorList>
            <person name="Hitch T.C.A."/>
        </authorList>
    </citation>
    <scope>NUCLEOTIDE SEQUENCE [LARGE SCALE GENOMIC DNA]</scope>
    <source>
        <strain evidence="1 2">Sanger_31</strain>
    </source>
</reference>
<keyword evidence="2" id="KW-1185">Reference proteome</keyword>
<evidence type="ECO:0000313" key="1">
    <source>
        <dbReference type="EMBL" id="MCU6706587.1"/>
    </source>
</evidence>
<protein>
    <submittedName>
        <fullName evidence="1">Uncharacterized protein</fullName>
    </submittedName>
</protein>
<name>A0AAE3LL85_9FIRM</name>
<evidence type="ECO:0000313" key="2">
    <source>
        <dbReference type="Proteomes" id="UP001208131"/>
    </source>
</evidence>
<accession>A0AAE3LL85</accession>
<dbReference type="AlphaFoldDB" id="A0AAE3LL85"/>